<reference evidence="2" key="1">
    <citation type="submission" date="2021-05" db="EMBL/GenBank/DDBJ databases">
        <title>Complete genome sequence of the cellulolytic planctomycete Telmatocola sphagniphila SP2T and characterization of the first cellulase from planctomycetes.</title>
        <authorList>
            <person name="Rakitin A.L."/>
            <person name="Beletsky A.V."/>
            <person name="Naumoff D.G."/>
            <person name="Kulichevskaya I.S."/>
            <person name="Mardanov A.V."/>
            <person name="Ravin N.V."/>
            <person name="Dedysh S.N."/>
        </authorList>
    </citation>
    <scope>NUCLEOTIDE SEQUENCE</scope>
    <source>
        <strain evidence="2">SP2T</strain>
    </source>
</reference>
<protein>
    <recommendedName>
        <fullName evidence="1">Crossover junction endonuclease MUS81-like HHH domain-containing protein</fullName>
    </recommendedName>
</protein>
<dbReference type="Gene3D" id="1.10.150.110">
    <property type="entry name" value="DNA polymerase beta, N-terminal domain-like"/>
    <property type="match status" value="1"/>
</dbReference>
<dbReference type="EMBL" id="CP074694">
    <property type="protein sequence ID" value="QVL31390.1"/>
    <property type="molecule type" value="Genomic_DNA"/>
</dbReference>
<dbReference type="Pfam" id="PF14716">
    <property type="entry name" value="HHH_8"/>
    <property type="match status" value="1"/>
</dbReference>
<proteinExistence type="predicted"/>
<dbReference type="KEGG" id="tsph:KIH39_21470"/>
<feature type="domain" description="Crossover junction endonuclease MUS81-like HHH" evidence="1">
    <location>
        <begin position="1"/>
        <end position="74"/>
    </location>
</feature>
<dbReference type="InterPro" id="IPR027421">
    <property type="entry name" value="DNA_pol_lamdba_lyase_dom_sf"/>
</dbReference>
<name>A0A8E6EUG9_9BACT</name>
<sequence>MTNDVIARRLQLEAREMDTRPEQFYSARALRRAAETILSCKESIQDLWESRGDDYLQQLPGIGERIAERIAGYIRFEKTLDQLKRMTAAVPSRN</sequence>
<gene>
    <name evidence="2" type="ORF">KIH39_21470</name>
</gene>
<dbReference type="AlphaFoldDB" id="A0A8E6EUG9"/>
<dbReference type="SUPFAM" id="SSF47802">
    <property type="entry name" value="DNA polymerase beta, N-terminal domain-like"/>
    <property type="match status" value="1"/>
</dbReference>
<dbReference type="Proteomes" id="UP000676194">
    <property type="component" value="Chromosome"/>
</dbReference>
<dbReference type="RefSeq" id="WP_213495271.1">
    <property type="nucleotide sequence ID" value="NZ_CP074694.1"/>
</dbReference>
<evidence type="ECO:0000313" key="2">
    <source>
        <dbReference type="EMBL" id="QVL31390.1"/>
    </source>
</evidence>
<organism evidence="2 3">
    <name type="scientific">Telmatocola sphagniphila</name>
    <dbReference type="NCBI Taxonomy" id="1123043"/>
    <lineage>
        <taxon>Bacteria</taxon>
        <taxon>Pseudomonadati</taxon>
        <taxon>Planctomycetota</taxon>
        <taxon>Planctomycetia</taxon>
        <taxon>Gemmatales</taxon>
        <taxon>Gemmataceae</taxon>
    </lineage>
</organism>
<accession>A0A8E6EUG9</accession>
<evidence type="ECO:0000313" key="3">
    <source>
        <dbReference type="Proteomes" id="UP000676194"/>
    </source>
</evidence>
<keyword evidence="3" id="KW-1185">Reference proteome</keyword>
<evidence type="ECO:0000259" key="1">
    <source>
        <dbReference type="Pfam" id="PF14716"/>
    </source>
</evidence>
<dbReference type="InterPro" id="IPR010996">
    <property type="entry name" value="HHH_MUS81"/>
</dbReference>